<dbReference type="Gene3D" id="3.30.420.10">
    <property type="entry name" value="Ribonuclease H-like superfamily/Ribonuclease H"/>
    <property type="match status" value="1"/>
</dbReference>
<feature type="site" description="Important for substrate binding and specificity" evidence="8">
    <location>
        <position position="31"/>
    </location>
</feature>
<comment type="cofactor">
    <cofactor evidence="8">
        <name>Mg(2+)</name>
        <dbReference type="ChEBI" id="CHEBI:18420"/>
    </cofactor>
    <text evidence="8">Binds two Mg(2+) per subunit. The active form of the enzyme binds two Mg(2+) ions in its active site. The first Mg(2+) forms only one salt bridge with the protein.</text>
</comment>
<dbReference type="GO" id="GO:0016896">
    <property type="term" value="F:RNA exonuclease activity, producing 5'-phosphomonoesters"/>
    <property type="evidence" value="ECO:0007669"/>
    <property type="project" value="UniProtKB-UniRule"/>
</dbReference>
<comment type="subunit">
    <text evidence="1 8">Homodimer.</text>
</comment>
<dbReference type="Proteomes" id="UP000005234">
    <property type="component" value="Chromosome"/>
</dbReference>
<feature type="binding site" evidence="8">
    <location>
        <position position="25"/>
    </location>
    <ligand>
        <name>Mg(2+)</name>
        <dbReference type="ChEBI" id="CHEBI:18420"/>
        <label>2</label>
        <note>catalytic</note>
    </ligand>
</feature>
<dbReference type="Pfam" id="PF00929">
    <property type="entry name" value="RNase_T"/>
    <property type="match status" value="1"/>
</dbReference>
<evidence type="ECO:0000313" key="10">
    <source>
        <dbReference type="EMBL" id="AFC86714.1"/>
    </source>
</evidence>
<dbReference type="GO" id="GO:0008408">
    <property type="term" value="F:3'-5' exonuclease activity"/>
    <property type="evidence" value="ECO:0007669"/>
    <property type="project" value="TreeGrafter"/>
</dbReference>
<feature type="binding site" evidence="8">
    <location>
        <position position="188"/>
    </location>
    <ligand>
        <name>Mg(2+)</name>
        <dbReference type="ChEBI" id="CHEBI:18420"/>
        <label>2</label>
        <note>catalytic</note>
    </ligand>
</feature>
<dbReference type="eggNOG" id="COG0847">
    <property type="taxonomic scope" value="Bacteria"/>
</dbReference>
<dbReference type="GO" id="GO:0003676">
    <property type="term" value="F:nucleic acid binding"/>
    <property type="evidence" value="ECO:0007669"/>
    <property type="project" value="InterPro"/>
</dbReference>
<feature type="site" description="Important for substrate binding and specificity" evidence="8">
    <location>
        <position position="148"/>
    </location>
</feature>
<dbReference type="HAMAP" id="MF_00157">
    <property type="entry name" value="RNase_T"/>
    <property type="match status" value="1"/>
</dbReference>
<dbReference type="GO" id="GO:0008033">
    <property type="term" value="P:tRNA processing"/>
    <property type="evidence" value="ECO:0007669"/>
    <property type="project" value="UniProtKB-KW"/>
</dbReference>
<keyword evidence="6 8" id="KW-0269">Exonuclease</keyword>
<evidence type="ECO:0000256" key="5">
    <source>
        <dbReference type="ARBA" id="ARBA00022801"/>
    </source>
</evidence>
<comment type="similarity">
    <text evidence="8">Belongs to the RNase T family.</text>
</comment>
<dbReference type="FunFam" id="3.30.420.10:FF:000009">
    <property type="entry name" value="Ribonuclease T"/>
    <property type="match status" value="1"/>
</dbReference>
<dbReference type="GO" id="GO:0005829">
    <property type="term" value="C:cytosol"/>
    <property type="evidence" value="ECO:0007669"/>
    <property type="project" value="TreeGrafter"/>
</dbReference>
<dbReference type="InterPro" id="IPR036397">
    <property type="entry name" value="RNaseH_sf"/>
</dbReference>
<dbReference type="PANTHER" id="PTHR30231:SF2">
    <property type="entry name" value="RIBONUCLEASE T"/>
    <property type="match status" value="1"/>
</dbReference>
<dbReference type="InterPro" id="IPR013520">
    <property type="entry name" value="Ribonucl_H"/>
</dbReference>
<comment type="function">
    <text evidence="8">Trims short 3' overhangs of a variety of RNA species, leaving a one or two nucleotide 3' overhang. Responsible for the end-turnover of tRNA: specifically removes the terminal AMP residue from uncharged tRNA (tRNA-C-C-A). Also appears to be involved in tRNA biosynthesis.</text>
</comment>
<dbReference type="RefSeq" id="WP_014403717.1">
    <property type="nucleotide sequence ID" value="NC_017033.1"/>
</dbReference>
<keyword evidence="4 8" id="KW-0479">Metal-binding</keyword>
<keyword evidence="7 8" id="KW-0460">Magnesium</keyword>
<dbReference type="STRING" id="767434.Fraau_2347"/>
<evidence type="ECO:0000256" key="7">
    <source>
        <dbReference type="ARBA" id="ARBA00022842"/>
    </source>
</evidence>
<evidence type="ECO:0000256" key="6">
    <source>
        <dbReference type="ARBA" id="ARBA00022839"/>
    </source>
</evidence>
<dbReference type="AlphaFoldDB" id="H8L5R1"/>
<dbReference type="CDD" id="cd06134">
    <property type="entry name" value="RNaseT"/>
    <property type="match status" value="1"/>
</dbReference>
<comment type="caution">
    <text evidence="8">Lacks conserved residue(s) required for the propagation of feature annotation.</text>
</comment>
<dbReference type="GO" id="GO:0045004">
    <property type="term" value="P:DNA replication proofreading"/>
    <property type="evidence" value="ECO:0007669"/>
    <property type="project" value="TreeGrafter"/>
</dbReference>
<feature type="binding site" evidence="8">
    <location>
        <position position="25"/>
    </location>
    <ligand>
        <name>Mg(2+)</name>
        <dbReference type="ChEBI" id="CHEBI:18420"/>
        <label>1</label>
        <note>catalytic</note>
    </ligand>
</feature>
<evidence type="ECO:0000259" key="9">
    <source>
        <dbReference type="SMART" id="SM00479"/>
    </source>
</evidence>
<feature type="binding site" evidence="8">
    <location>
        <position position="183"/>
    </location>
    <ligand>
        <name>Mg(2+)</name>
        <dbReference type="ChEBI" id="CHEBI:18420"/>
        <label>2</label>
        <note>catalytic</note>
    </ligand>
</feature>
<dbReference type="PANTHER" id="PTHR30231">
    <property type="entry name" value="DNA POLYMERASE III SUBUNIT EPSILON"/>
    <property type="match status" value="1"/>
</dbReference>
<reference evidence="10" key="1">
    <citation type="submission" date="2012-02" db="EMBL/GenBank/DDBJ databases">
        <title>The complete genome of Frateuria aurantia DSM 6220.</title>
        <authorList>
            <consortium name="US DOE Joint Genome Institute (JGI-PGF)"/>
            <person name="Lucas S."/>
            <person name="Copeland A."/>
            <person name="Lapidus A."/>
            <person name="Glavina del Rio T."/>
            <person name="Dalin E."/>
            <person name="Tice H."/>
            <person name="Bruce D."/>
            <person name="Goodwin L."/>
            <person name="Pitluck S."/>
            <person name="Peters L."/>
            <person name="Ovchinnikova G."/>
            <person name="Teshima H."/>
            <person name="Kyrpides N."/>
            <person name="Mavromatis K."/>
            <person name="Ivanova N."/>
            <person name="Brettin T."/>
            <person name="Detter J.C."/>
            <person name="Han C."/>
            <person name="Larimer F."/>
            <person name="Land M."/>
            <person name="Hauser L."/>
            <person name="Markowitz V."/>
            <person name="Cheng J.-F."/>
            <person name="Hugenholtz P."/>
            <person name="Woyke T."/>
            <person name="Wu D."/>
            <person name="Brambilla E."/>
            <person name="Klenk H.-P."/>
            <person name="Eisen J.A."/>
        </authorList>
    </citation>
    <scope>NUCLEOTIDE SEQUENCE</scope>
    <source>
        <strain evidence="10">DSM 6220</strain>
    </source>
</reference>
<dbReference type="NCBIfam" id="TIGR01298">
    <property type="entry name" value="RNaseT"/>
    <property type="match status" value="1"/>
</dbReference>
<dbReference type="SMART" id="SM00479">
    <property type="entry name" value="EXOIII"/>
    <property type="match status" value="1"/>
</dbReference>
<dbReference type="InterPro" id="IPR012337">
    <property type="entry name" value="RNaseH-like_sf"/>
</dbReference>
<sequence length="220" mass="24235">MHTLNNSHATRMSERFRGFFPVVVDVETGGFDAERDALLEIAVVTLSMNNEGQLRPRPAVHAHVEPFAGANIDPRALEITGIDPDNPLRGALTERQALDHVFAEVRQGMRDVDCQRAVLVGHNASFDLGFLNAAVRRCGHKRNPFHPFSSFDTATLGGLAYGQTVLSKAVMAAGLEFDTREAHSAVYDAERTAELFCRIVNRWNRLQTLEAELVGPDATL</sequence>
<name>H8L5R1_FRAAD</name>
<evidence type="ECO:0000256" key="1">
    <source>
        <dbReference type="ARBA" id="ARBA00011738"/>
    </source>
</evidence>
<keyword evidence="11" id="KW-1185">Reference proteome</keyword>
<feature type="site" description="Important for substrate binding and specificity" evidence="8">
    <location>
        <position position="126"/>
    </location>
</feature>
<evidence type="ECO:0000313" key="11">
    <source>
        <dbReference type="Proteomes" id="UP000005234"/>
    </source>
</evidence>
<protein>
    <recommendedName>
        <fullName evidence="8">Ribonuclease T</fullName>
        <ecNumber evidence="8">3.1.13.-</ecNumber>
    </recommendedName>
    <alternativeName>
        <fullName evidence="8">Exoribonuclease T</fullName>
        <shortName evidence="8">RNase T</shortName>
    </alternativeName>
</protein>
<dbReference type="InterPro" id="IPR005987">
    <property type="entry name" value="RNase_T"/>
</dbReference>
<dbReference type="EMBL" id="CP003350">
    <property type="protein sequence ID" value="AFC86714.1"/>
    <property type="molecule type" value="Genomic_DNA"/>
</dbReference>
<feature type="binding site" evidence="8">
    <location>
        <position position="27"/>
    </location>
    <ligand>
        <name>Mg(2+)</name>
        <dbReference type="ChEBI" id="CHEBI:18420"/>
        <label>2</label>
        <note>catalytic</note>
    </ligand>
</feature>
<dbReference type="OrthoDB" id="9778264at2"/>
<evidence type="ECO:0000256" key="3">
    <source>
        <dbReference type="ARBA" id="ARBA00022722"/>
    </source>
</evidence>
<evidence type="ECO:0000256" key="4">
    <source>
        <dbReference type="ARBA" id="ARBA00022723"/>
    </source>
</evidence>
<keyword evidence="5 8" id="KW-0378">Hydrolase</keyword>
<dbReference type="SUPFAM" id="SSF53098">
    <property type="entry name" value="Ribonuclease H-like"/>
    <property type="match status" value="1"/>
</dbReference>
<keyword evidence="2 8" id="KW-0819">tRNA processing</keyword>
<proteinExistence type="inferred from homology"/>
<dbReference type="EC" id="3.1.13.-" evidence="8"/>
<gene>
    <name evidence="8" type="primary">rnt</name>
    <name evidence="10" type="ordered locus">Fraau_2347</name>
</gene>
<accession>H8L5R1</accession>
<feature type="active site" description="Proton donor/acceptor" evidence="8">
    <location>
        <position position="183"/>
    </location>
</feature>
<feature type="domain" description="Exonuclease" evidence="9">
    <location>
        <begin position="20"/>
        <end position="205"/>
    </location>
</feature>
<evidence type="ECO:0000256" key="2">
    <source>
        <dbReference type="ARBA" id="ARBA00022694"/>
    </source>
</evidence>
<dbReference type="HOGENOM" id="CLU_082724_0_0_6"/>
<dbReference type="KEGG" id="fau:Fraau_2347"/>
<dbReference type="GO" id="GO:0000287">
    <property type="term" value="F:magnesium ion binding"/>
    <property type="evidence" value="ECO:0007669"/>
    <property type="project" value="UniProtKB-UniRule"/>
</dbReference>
<keyword evidence="3 8" id="KW-0540">Nuclease</keyword>
<evidence type="ECO:0000256" key="8">
    <source>
        <dbReference type="HAMAP-Rule" id="MF_00157"/>
    </source>
</evidence>
<organism evidence="10 11">
    <name type="scientific">Frateuria aurantia (strain ATCC 33424 / DSM 6220 / KCTC 2777 / LMG 1558 / NBRC 3245 / NCIMB 13370)</name>
    <name type="common">Acetobacter aurantius</name>
    <dbReference type="NCBI Taxonomy" id="767434"/>
    <lineage>
        <taxon>Bacteria</taxon>
        <taxon>Pseudomonadati</taxon>
        <taxon>Pseudomonadota</taxon>
        <taxon>Gammaproteobacteria</taxon>
        <taxon>Lysobacterales</taxon>
        <taxon>Rhodanobacteraceae</taxon>
        <taxon>Frateuria</taxon>
    </lineage>
</organism>